<dbReference type="EC" id="5.1.3.13" evidence="3 7"/>
<dbReference type="Gene3D" id="2.60.120.10">
    <property type="entry name" value="Jelly Rolls"/>
    <property type="match status" value="1"/>
</dbReference>
<accession>Q842P4</accession>
<dbReference type="InterPro" id="IPR000888">
    <property type="entry name" value="RmlC-like"/>
</dbReference>
<dbReference type="UniPathway" id="UPA00124"/>
<dbReference type="CDD" id="cd00438">
    <property type="entry name" value="cupin_RmlC"/>
    <property type="match status" value="1"/>
</dbReference>
<sequence>MKAIDTKIPDVKIIEPIVFEDARGFFMETWQQNKFEKMVGSDKEITFVQDNHSSSIKGVLRGLHYQKINTQGKLVRVTKGKVFDVAVDVRKDSVTFGEWVGVILSEDNRRMLWVPEGFAHGFYVLSKEAEFLYKCTDYYNAESNVTISWNDEDINIDWPIEGQVVLSDTDREGISLEDARNTNKLL</sequence>
<feature type="site" description="Participates in a stacking interaction with the thymidine ring of dTDP-4-oxo-6-deoxyglucose" evidence="6">
    <location>
        <position position="139"/>
    </location>
</feature>
<evidence type="ECO:0000256" key="7">
    <source>
        <dbReference type="RuleBase" id="RU364069"/>
    </source>
</evidence>
<dbReference type="Pfam" id="PF00908">
    <property type="entry name" value="dTDP_sugar_isom"/>
    <property type="match status" value="1"/>
</dbReference>
<dbReference type="PANTHER" id="PTHR21047:SF2">
    <property type="entry name" value="THYMIDINE DIPHOSPHO-4-KETO-RHAMNOSE 3,5-EPIMERASE"/>
    <property type="match status" value="1"/>
</dbReference>
<dbReference type="GO" id="GO:0008830">
    <property type="term" value="F:dTDP-4-dehydrorhamnose 3,5-epimerase activity"/>
    <property type="evidence" value="ECO:0007669"/>
    <property type="project" value="UniProtKB-UniRule"/>
</dbReference>
<proteinExistence type="inferred from homology"/>
<dbReference type="AlphaFoldDB" id="Q842P4"/>
<evidence type="ECO:0000256" key="3">
    <source>
        <dbReference type="ARBA" id="ARBA00012098"/>
    </source>
</evidence>
<keyword evidence="7" id="KW-0413">Isomerase</keyword>
<evidence type="ECO:0000313" key="8">
    <source>
        <dbReference type="EMBL" id="AAO88944.1"/>
    </source>
</evidence>
<comment type="pathway">
    <text evidence="7">Carbohydrate biosynthesis; dTDP-L-rhamnose biosynthesis.</text>
</comment>
<gene>
    <name evidence="8" type="primary">rmlC</name>
</gene>
<feature type="active site" description="Proton acceptor" evidence="5">
    <location>
        <position position="64"/>
    </location>
</feature>
<dbReference type="InterPro" id="IPR014710">
    <property type="entry name" value="RmlC-like_jellyroll"/>
</dbReference>
<evidence type="ECO:0000256" key="4">
    <source>
        <dbReference type="ARBA" id="ARBA00019595"/>
    </source>
</evidence>
<evidence type="ECO:0000256" key="6">
    <source>
        <dbReference type="PIRSR" id="PIRSR600888-3"/>
    </source>
</evidence>
<evidence type="ECO:0000256" key="2">
    <source>
        <dbReference type="ARBA" id="ARBA00001997"/>
    </source>
</evidence>
<dbReference type="PANTHER" id="PTHR21047">
    <property type="entry name" value="DTDP-6-DEOXY-D-GLUCOSE-3,5 EPIMERASE"/>
    <property type="match status" value="1"/>
</dbReference>
<feature type="active site" description="Proton donor" evidence="5">
    <location>
        <position position="133"/>
    </location>
</feature>
<dbReference type="GO" id="GO:0005829">
    <property type="term" value="C:cytosol"/>
    <property type="evidence" value="ECO:0007669"/>
    <property type="project" value="TreeGrafter"/>
</dbReference>
<comment type="subunit">
    <text evidence="7">Homodimer.</text>
</comment>
<organism evidence="8">
    <name type="scientific">Vibrio cholerae</name>
    <dbReference type="NCBI Taxonomy" id="666"/>
    <lineage>
        <taxon>Bacteria</taxon>
        <taxon>Pseudomonadati</taxon>
        <taxon>Pseudomonadota</taxon>
        <taxon>Gammaproteobacteria</taxon>
        <taxon>Vibrionales</taxon>
        <taxon>Vibrionaceae</taxon>
        <taxon>Vibrio</taxon>
    </lineage>
</organism>
<comment type="catalytic activity">
    <reaction evidence="1 7">
        <text>dTDP-4-dehydro-6-deoxy-alpha-D-glucose = dTDP-4-dehydro-beta-L-rhamnose</text>
        <dbReference type="Rhea" id="RHEA:16969"/>
        <dbReference type="ChEBI" id="CHEBI:57649"/>
        <dbReference type="ChEBI" id="CHEBI:62830"/>
        <dbReference type="EC" id="5.1.3.13"/>
    </reaction>
</comment>
<dbReference type="GO" id="GO:0000271">
    <property type="term" value="P:polysaccharide biosynthetic process"/>
    <property type="evidence" value="ECO:0007669"/>
    <property type="project" value="TreeGrafter"/>
</dbReference>
<dbReference type="GO" id="GO:0019305">
    <property type="term" value="P:dTDP-rhamnose biosynthetic process"/>
    <property type="evidence" value="ECO:0007669"/>
    <property type="project" value="UniProtKB-UniRule"/>
</dbReference>
<dbReference type="EMBL" id="AY238999">
    <property type="protein sequence ID" value="AAO88944.1"/>
    <property type="molecule type" value="Genomic_DNA"/>
</dbReference>
<evidence type="ECO:0000256" key="1">
    <source>
        <dbReference type="ARBA" id="ARBA00001298"/>
    </source>
</evidence>
<dbReference type="RefSeq" id="WP_142741299.1">
    <property type="nucleotide sequence ID" value="NZ_BAABUI010000012.1"/>
</dbReference>
<name>Q842P4_VIBCL</name>
<reference evidence="8" key="1">
    <citation type="journal article" date="2003" name="Microbiology">
        <title>The variation of dTDP-L-rhamnose pathway genes in Vibrio cholerae.</title>
        <authorList>
            <person name="Li Q."/>
            <person name="Hobbs M."/>
            <person name="Reeves P.R."/>
        </authorList>
    </citation>
    <scope>NUCLEOTIDE SEQUENCE</scope>
</reference>
<evidence type="ECO:0000256" key="5">
    <source>
        <dbReference type="PIRSR" id="PIRSR600888-1"/>
    </source>
</evidence>
<dbReference type="SUPFAM" id="SSF51182">
    <property type="entry name" value="RmlC-like cupins"/>
    <property type="match status" value="1"/>
</dbReference>
<dbReference type="NCBIfam" id="TIGR01221">
    <property type="entry name" value="rmlC"/>
    <property type="match status" value="1"/>
</dbReference>
<protein>
    <recommendedName>
        <fullName evidence="4 7">dTDP-4-dehydrorhamnose 3,5-epimerase</fullName>
        <ecNumber evidence="3 7">5.1.3.13</ecNumber>
    </recommendedName>
    <alternativeName>
        <fullName evidence="7">Thymidine diphospho-4-keto-rhamnose 3,5-epimerase</fullName>
    </alternativeName>
</protein>
<dbReference type="InterPro" id="IPR011051">
    <property type="entry name" value="RmlC_Cupin_sf"/>
</dbReference>
<comment type="similarity">
    <text evidence="7">Belongs to the dTDP-4-dehydrorhamnose 3,5-epimerase family.</text>
</comment>
<comment type="function">
    <text evidence="2 7">Catalyzes the epimerization of the C3' and C5'positions of dTDP-6-deoxy-D-xylo-4-hexulose, forming dTDP-6-deoxy-L-lyxo-4-hexulose.</text>
</comment>